<evidence type="ECO:0000259" key="2">
    <source>
        <dbReference type="Pfam" id="PF13938"/>
    </source>
</evidence>
<dbReference type="Proteomes" id="UP000196694">
    <property type="component" value="Unassembled WGS sequence"/>
</dbReference>
<evidence type="ECO:0000313" key="3">
    <source>
        <dbReference type="EMBL" id="OWJ54754.1"/>
    </source>
</evidence>
<evidence type="ECO:0008006" key="5">
    <source>
        <dbReference type="Google" id="ProtNLM"/>
    </source>
</evidence>
<keyword evidence="4" id="KW-1185">Reference proteome</keyword>
<proteinExistence type="predicted"/>
<dbReference type="SUPFAM" id="SSF159713">
    <property type="entry name" value="Dhaf3308-like"/>
    <property type="match status" value="1"/>
</dbReference>
<reference evidence="3 4" key="1">
    <citation type="submission" date="2017-05" db="EMBL/GenBank/DDBJ databases">
        <title>The draft genome of the hyperthermophilic archaeon 'Pyrodictium delaneyi strain Hulk', an iron and nitrate reducer, reveals the capacity for sulfate reduction.</title>
        <authorList>
            <person name="Demey L.M."/>
            <person name="Miller C."/>
            <person name="Manzella M."/>
            <person name="Reguera G."/>
            <person name="Kashefi K."/>
        </authorList>
    </citation>
    <scope>NUCLEOTIDE SEQUENCE [LARGE SCALE GENOMIC DNA]</scope>
    <source>
        <strain evidence="3 4">Hulk</strain>
    </source>
</reference>
<dbReference type="InterPro" id="IPR025251">
    <property type="entry name" value="DUF4213"/>
</dbReference>
<dbReference type="Gene3D" id="3.40.50.11590">
    <property type="match status" value="1"/>
</dbReference>
<protein>
    <recommendedName>
        <fullName evidence="5">Heavy-metal chelation domain-containing protein</fullName>
    </recommendedName>
</protein>
<feature type="domain" description="DUF4213" evidence="2">
    <location>
        <begin position="47"/>
        <end position="115"/>
    </location>
</feature>
<dbReference type="Pfam" id="PF04016">
    <property type="entry name" value="DUF364"/>
    <property type="match status" value="1"/>
</dbReference>
<dbReference type="Pfam" id="PF13938">
    <property type="entry name" value="DUF4213"/>
    <property type="match status" value="1"/>
</dbReference>
<dbReference type="AlphaFoldDB" id="A0A211YPA8"/>
<dbReference type="InterPro" id="IPR007161">
    <property type="entry name" value="DUF364"/>
</dbReference>
<dbReference type="EMBL" id="NCQP01000002">
    <property type="protein sequence ID" value="OWJ54754.1"/>
    <property type="molecule type" value="Genomic_DNA"/>
</dbReference>
<sequence length="288" mass="31456">MHSRGKELRNEAMNRRCSPDLVLADNALTRALRDALKAVKDEYPLLDESVEEIAVSRRFTLVRLAGGSIGIAFSGEYEPPPEELILGSVTVSELAQYAWRHPSLTSLALAAANAATNVLVEKKPHLEGLMYDRDVVDVVNPGPEESIALVGYVRGIARKLATRAGKIVVYEDNPVHRAFARKDGFITYPGSQLLLDAEDYDVIIATGASLLDPRIIAVFANAKRARLRGFVGPTSSFHIAAARPLGADFIAGISIPSSHRDTVARLVKAGYGFKRISRFATKWIWLPP</sequence>
<gene>
    <name evidence="3" type="ORF">Pdsh_03235</name>
</gene>
<feature type="domain" description="Putative heavy-metal chelation" evidence="1">
    <location>
        <begin position="134"/>
        <end position="285"/>
    </location>
</feature>
<comment type="caution">
    <text evidence="3">The sequence shown here is derived from an EMBL/GenBank/DDBJ whole genome shotgun (WGS) entry which is preliminary data.</text>
</comment>
<organism evidence="3 4">
    <name type="scientific">Pyrodictium delaneyi</name>
    <dbReference type="NCBI Taxonomy" id="1273541"/>
    <lineage>
        <taxon>Archaea</taxon>
        <taxon>Thermoproteota</taxon>
        <taxon>Thermoprotei</taxon>
        <taxon>Desulfurococcales</taxon>
        <taxon>Pyrodictiaceae</taxon>
        <taxon>Pyrodictium</taxon>
    </lineage>
</organism>
<evidence type="ECO:0000313" key="4">
    <source>
        <dbReference type="Proteomes" id="UP000196694"/>
    </source>
</evidence>
<evidence type="ECO:0000259" key="1">
    <source>
        <dbReference type="Pfam" id="PF04016"/>
    </source>
</evidence>
<name>A0A211YPA8_9CREN</name>
<accession>A0A211YPA8</accession>